<feature type="transmembrane region" description="Helical" evidence="9">
    <location>
        <begin position="128"/>
        <end position="147"/>
    </location>
</feature>
<dbReference type="Pfam" id="PF01252">
    <property type="entry name" value="Peptidase_A8"/>
    <property type="match status" value="1"/>
</dbReference>
<comment type="function">
    <text evidence="9">This protein specifically catalyzes the removal of signal peptides from prolipoproteins.</text>
</comment>
<dbReference type="PROSITE" id="PS00855">
    <property type="entry name" value="SPASE_II"/>
    <property type="match status" value="1"/>
</dbReference>
<comment type="similarity">
    <text evidence="1 9 10">Belongs to the peptidase A8 family.</text>
</comment>
<dbReference type="EMBL" id="BAABXL010000001">
    <property type="protein sequence ID" value="GAA6270338.1"/>
    <property type="molecule type" value="Genomic_DNA"/>
</dbReference>
<evidence type="ECO:0000256" key="4">
    <source>
        <dbReference type="ARBA" id="ARBA00022692"/>
    </source>
</evidence>
<dbReference type="Proteomes" id="UP001600894">
    <property type="component" value="Unassembled WGS sequence"/>
</dbReference>
<keyword evidence="5 9" id="KW-0064">Aspartyl protease</keyword>
<evidence type="ECO:0000256" key="1">
    <source>
        <dbReference type="ARBA" id="ARBA00006139"/>
    </source>
</evidence>
<keyword evidence="3 9" id="KW-0645">Protease</keyword>
<evidence type="ECO:0000256" key="3">
    <source>
        <dbReference type="ARBA" id="ARBA00022670"/>
    </source>
</evidence>
<accession>A0ABQ0B246</accession>
<keyword evidence="2 9" id="KW-1003">Cell membrane</keyword>
<evidence type="ECO:0000256" key="7">
    <source>
        <dbReference type="ARBA" id="ARBA00022989"/>
    </source>
</evidence>
<gene>
    <name evidence="9" type="primary">lspA</name>
    <name evidence="11" type="ORF">F130042H8_33980</name>
</gene>
<protein>
    <recommendedName>
        <fullName evidence="9">Lipoprotein signal peptidase</fullName>
        <ecNumber evidence="9">3.4.23.36</ecNumber>
    </recommendedName>
    <alternativeName>
        <fullName evidence="9">Prolipoprotein signal peptidase</fullName>
    </alternativeName>
    <alternativeName>
        <fullName evidence="9">Signal peptidase II</fullName>
        <shortName evidence="9">SPase II</shortName>
    </alternativeName>
</protein>
<evidence type="ECO:0000256" key="2">
    <source>
        <dbReference type="ARBA" id="ARBA00022475"/>
    </source>
</evidence>
<evidence type="ECO:0000313" key="12">
    <source>
        <dbReference type="Proteomes" id="UP001600894"/>
    </source>
</evidence>
<feature type="active site" evidence="9">
    <location>
        <position position="116"/>
    </location>
</feature>
<keyword evidence="4 9" id="KW-0812">Transmembrane</keyword>
<dbReference type="EC" id="3.4.23.36" evidence="9"/>
<keyword evidence="7 9" id="KW-1133">Transmembrane helix</keyword>
<evidence type="ECO:0000256" key="6">
    <source>
        <dbReference type="ARBA" id="ARBA00022801"/>
    </source>
</evidence>
<dbReference type="InterPro" id="IPR001872">
    <property type="entry name" value="Peptidase_A8"/>
</dbReference>
<feature type="active site" evidence="9">
    <location>
        <position position="134"/>
    </location>
</feature>
<dbReference type="RefSeq" id="WP_176254924.1">
    <property type="nucleotide sequence ID" value="NZ_BAABXL010000001.1"/>
</dbReference>
<dbReference type="PANTHER" id="PTHR33695:SF1">
    <property type="entry name" value="LIPOPROTEIN SIGNAL PEPTIDASE"/>
    <property type="match status" value="1"/>
</dbReference>
<feature type="transmembrane region" description="Helical" evidence="9">
    <location>
        <begin position="62"/>
        <end position="83"/>
    </location>
</feature>
<evidence type="ECO:0000256" key="9">
    <source>
        <dbReference type="HAMAP-Rule" id="MF_00161"/>
    </source>
</evidence>
<dbReference type="HAMAP" id="MF_00161">
    <property type="entry name" value="LspA"/>
    <property type="match status" value="1"/>
</dbReference>
<keyword evidence="6 9" id="KW-0378">Hydrolase</keyword>
<reference evidence="11 12" key="1">
    <citation type="submission" date="2024-04" db="EMBL/GenBank/DDBJ databases">
        <title>Defined microbial consortia suppress multidrug-resistant proinflammatory Enterobacteriaceae via ecological control.</title>
        <authorList>
            <person name="Furuichi M."/>
            <person name="Kawaguchi T."/>
            <person name="Pust M."/>
            <person name="Yasuma K."/>
            <person name="Plichta D."/>
            <person name="Hasegawa N."/>
            <person name="Ohya T."/>
            <person name="Bhattarai S."/>
            <person name="Sasajima S."/>
            <person name="Aoto Y."/>
            <person name="Tuganbaev T."/>
            <person name="Yaginuma M."/>
            <person name="Ueda M."/>
            <person name="Okahashi N."/>
            <person name="Amafuji K."/>
            <person name="Kiridooshi Y."/>
            <person name="Sugita K."/>
            <person name="Strazar M."/>
            <person name="Skelly A."/>
            <person name="Suda W."/>
            <person name="Hattori M."/>
            <person name="Nakamoto N."/>
            <person name="Caballero S."/>
            <person name="Norman J."/>
            <person name="Olle B."/>
            <person name="Tanoue T."/>
            <person name="Arita M."/>
            <person name="Bucci V."/>
            <person name="Atarashi K."/>
            <person name="Xavier R."/>
            <person name="Honda K."/>
        </authorList>
    </citation>
    <scope>NUCLEOTIDE SEQUENCE [LARGE SCALE GENOMIC DNA]</scope>
    <source>
        <strain evidence="12">f13</strain>
    </source>
</reference>
<sequence length="156" mass="16992">MKGLIWLGCAIAALDQGMKSEIEQEEGGEFPRDLPGARGMIRVHRNHNYGFPFGFLKEKPRMVTAVPLAVASAVAGALSMLLARKGSAAQKIGLTMVLGGAVSNLYDRFKRGYVVDYFSFSVKGIQKVVFNLGDIAVFLGSALFLIGEMIEEYKSR</sequence>
<comment type="subcellular location">
    <subcellularLocation>
        <location evidence="9">Cell membrane</location>
        <topology evidence="9">Multi-pass membrane protein</topology>
    </subcellularLocation>
</comment>
<keyword evidence="8 9" id="KW-0472">Membrane</keyword>
<comment type="catalytic activity">
    <reaction evidence="9">
        <text>Release of signal peptides from bacterial membrane prolipoproteins. Hydrolyzes -Xaa-Yaa-Zaa-|-(S,diacylglyceryl)Cys-, in which Xaa is hydrophobic (preferably Leu), and Yaa (Ala or Ser) and Zaa (Gly or Ala) have small, neutral side chains.</text>
        <dbReference type="EC" id="3.4.23.36"/>
    </reaction>
</comment>
<organism evidence="11 12">
    <name type="scientific">Enterocloster alcoholdehydrogenati</name>
    <dbReference type="NCBI Taxonomy" id="2547410"/>
    <lineage>
        <taxon>Bacteria</taxon>
        <taxon>Bacillati</taxon>
        <taxon>Bacillota</taxon>
        <taxon>Clostridia</taxon>
        <taxon>Lachnospirales</taxon>
        <taxon>Lachnospiraceae</taxon>
        <taxon>Enterocloster</taxon>
    </lineage>
</organism>
<name>A0ABQ0B246_9FIRM</name>
<dbReference type="PANTHER" id="PTHR33695">
    <property type="entry name" value="LIPOPROTEIN SIGNAL PEPTIDASE"/>
    <property type="match status" value="1"/>
</dbReference>
<comment type="caution">
    <text evidence="9">Lacks conserved residue(s) required for the propagation of feature annotation.</text>
</comment>
<proteinExistence type="inferred from homology"/>
<comment type="pathway">
    <text evidence="9">Protein modification; lipoprotein biosynthesis (signal peptide cleavage).</text>
</comment>
<evidence type="ECO:0000256" key="5">
    <source>
        <dbReference type="ARBA" id="ARBA00022750"/>
    </source>
</evidence>
<evidence type="ECO:0000256" key="8">
    <source>
        <dbReference type="ARBA" id="ARBA00023136"/>
    </source>
</evidence>
<evidence type="ECO:0000313" key="11">
    <source>
        <dbReference type="EMBL" id="GAA6270338.1"/>
    </source>
</evidence>
<evidence type="ECO:0000256" key="10">
    <source>
        <dbReference type="RuleBase" id="RU004181"/>
    </source>
</evidence>
<keyword evidence="12" id="KW-1185">Reference proteome</keyword>
<comment type="caution">
    <text evidence="11">The sequence shown here is derived from an EMBL/GenBank/DDBJ whole genome shotgun (WGS) entry which is preliminary data.</text>
</comment>
<dbReference type="PRINTS" id="PR00781">
    <property type="entry name" value="LIPOSIGPTASE"/>
</dbReference>